<evidence type="ECO:0000259" key="8">
    <source>
        <dbReference type="PROSITE" id="PS50048"/>
    </source>
</evidence>
<keyword evidence="4" id="KW-0238">DNA-binding</keyword>
<feature type="compositionally biased region" description="Polar residues" evidence="7">
    <location>
        <begin position="926"/>
        <end position="946"/>
    </location>
</feature>
<dbReference type="SUPFAM" id="SSF57701">
    <property type="entry name" value="Zn2/Cys6 DNA-binding domain"/>
    <property type="match status" value="1"/>
</dbReference>
<gene>
    <name evidence="9" type="ORF">NKR19_g6315</name>
</gene>
<evidence type="ECO:0000256" key="1">
    <source>
        <dbReference type="ARBA" id="ARBA00022723"/>
    </source>
</evidence>
<dbReference type="InterPro" id="IPR001138">
    <property type="entry name" value="Zn2Cys6_DnaBD"/>
</dbReference>
<evidence type="ECO:0000256" key="7">
    <source>
        <dbReference type="SAM" id="MobiDB-lite"/>
    </source>
</evidence>
<dbReference type="PROSITE" id="PS50048">
    <property type="entry name" value="ZN2_CY6_FUNGAL_2"/>
    <property type="match status" value="1"/>
</dbReference>
<feature type="region of interest" description="Disordered" evidence="7">
    <location>
        <begin position="694"/>
        <end position="771"/>
    </location>
</feature>
<accession>A0AA38RCT8</accession>
<keyword evidence="2" id="KW-0862">Zinc</keyword>
<dbReference type="InterPro" id="IPR007219">
    <property type="entry name" value="XnlR_reg_dom"/>
</dbReference>
<dbReference type="SMART" id="SM00906">
    <property type="entry name" value="Fungal_trans"/>
    <property type="match status" value="1"/>
</dbReference>
<feature type="compositionally biased region" description="Basic and acidic residues" evidence="7">
    <location>
        <begin position="153"/>
        <end position="163"/>
    </location>
</feature>
<evidence type="ECO:0000256" key="4">
    <source>
        <dbReference type="ARBA" id="ARBA00023125"/>
    </source>
</evidence>
<sequence length="978" mass="109441">MDVAMSASGDHSGMSQSPPPGQQQHQQSQQQQQQQPGQGPPSSTTGHLSFRRQRASRACETCHARKVRCDAASLGVPCTNCVAFSIECRIPTPKRKKATTGGSQPKDSDSERGDASEERSPVPPNSATPLTARPTAPYHTSEGTPSSVITEAQAKKEEADSHTYTHLVMKPKFTRAPITEAGRVAYLGESSNLTLLVHDRQGSADVVHYPLPENVRGSRARLTELDNIEIDILHQRGAFLLPPRQLCDELIDAYFKWVHPIVPVINRTRFMRQYRDPKNPPSLLLLQAILLAGSRVCANPQLMDANGSTTPAALTFYKRAKALYDANYEDDRVTIVQSLLLMGWYWEGPEDVTKNVFYWSRVATIVAQGSGMHRSVESSQLSTADKRLWKRIWWTLFTRDRSVAVALGRPVHINLDDSDVEMLTEDDFIEDDDPNTPSEYPPDPVHVQFFLQYVKLCEIMGLVLSQQYSVATKGNRRNPIDLTHSDMALADWLQNCPKIVYWEMPRHHFWSALLHANYYTTLCLLHRAHMPPQGSSRFPEDSAYPSRNIAFQAAAMITSIMENLSAHEELRYCPAFVVYSLFSALIMHVYQMKSPVPTVQQVTQARIRTCMDALREVSRVWLVGKMVYTLFESILGNKSLEERLQKAAGKRHRKAAQAQQTLDGLEQQQQQQAQHQQQQQQQQQQAQQLHQQQMQQHMQQQQQQQHQQNVLQRSLQDSKRKYDEMAIDFSVNAPQPQESYERSRPQTPSMALKADPTQTAMPPPVTSPNSRQNADTFMGGTASRPHTRPATPFNPSFSVPTTPPDLYLVTRNSPNLSQAIWENFQPDQLFPESAGMPAYPQMSPQPANQNLDPSLMAQLQSQGMQPQGANPGVNQFGQGMANHKRSMAGSPQQNHNMLQPGLGAYHNQQGNNVWQGGFDNNMPDVTGQSPSDSWSTGSAQGQPVPSTLNVEDWFQFFGINGEAANGLGLDLAGMDRLG</sequence>
<dbReference type="CDD" id="cd12148">
    <property type="entry name" value="fungal_TF_MHR"/>
    <property type="match status" value="1"/>
</dbReference>
<feature type="compositionally biased region" description="Low complexity" evidence="7">
    <location>
        <begin position="694"/>
        <end position="708"/>
    </location>
</feature>
<dbReference type="InterPro" id="IPR052073">
    <property type="entry name" value="Amide_Lactam_Regulators"/>
</dbReference>
<protein>
    <submittedName>
        <fullName evidence="9">Fungal specific transcription factor domain-containing protein</fullName>
    </submittedName>
</protein>
<dbReference type="PROSITE" id="PS00463">
    <property type="entry name" value="ZN2_CY6_FUNGAL_1"/>
    <property type="match status" value="1"/>
</dbReference>
<feature type="region of interest" description="Disordered" evidence="7">
    <location>
        <begin position="646"/>
        <end position="673"/>
    </location>
</feature>
<evidence type="ECO:0000313" key="9">
    <source>
        <dbReference type="EMBL" id="KAJ9144787.1"/>
    </source>
</evidence>
<feature type="compositionally biased region" description="Basic and acidic residues" evidence="7">
    <location>
        <begin position="106"/>
        <end position="120"/>
    </location>
</feature>
<feature type="compositionally biased region" description="Low complexity" evidence="7">
    <location>
        <begin position="12"/>
        <end position="43"/>
    </location>
</feature>
<evidence type="ECO:0000313" key="10">
    <source>
        <dbReference type="Proteomes" id="UP001174691"/>
    </source>
</evidence>
<keyword evidence="3" id="KW-0805">Transcription regulation</keyword>
<dbReference type="Proteomes" id="UP001174691">
    <property type="component" value="Unassembled WGS sequence"/>
</dbReference>
<feature type="domain" description="Zn(2)-C6 fungal-type" evidence="8">
    <location>
        <begin position="58"/>
        <end position="90"/>
    </location>
</feature>
<keyword evidence="5" id="KW-0804">Transcription</keyword>
<organism evidence="9 10">
    <name type="scientific">Coniochaeta hoffmannii</name>
    <dbReference type="NCBI Taxonomy" id="91930"/>
    <lineage>
        <taxon>Eukaryota</taxon>
        <taxon>Fungi</taxon>
        <taxon>Dikarya</taxon>
        <taxon>Ascomycota</taxon>
        <taxon>Pezizomycotina</taxon>
        <taxon>Sordariomycetes</taxon>
        <taxon>Sordariomycetidae</taxon>
        <taxon>Coniochaetales</taxon>
        <taxon>Coniochaetaceae</taxon>
        <taxon>Coniochaeta</taxon>
    </lineage>
</organism>
<dbReference type="EMBL" id="JANBVN010000096">
    <property type="protein sequence ID" value="KAJ9144787.1"/>
    <property type="molecule type" value="Genomic_DNA"/>
</dbReference>
<dbReference type="Gene3D" id="4.10.240.10">
    <property type="entry name" value="Zn(2)-C6 fungal-type DNA-binding domain"/>
    <property type="match status" value="1"/>
</dbReference>
<keyword evidence="1" id="KW-0479">Metal-binding</keyword>
<dbReference type="SMART" id="SM00066">
    <property type="entry name" value="GAL4"/>
    <property type="match status" value="1"/>
</dbReference>
<dbReference type="GO" id="GO:0008270">
    <property type="term" value="F:zinc ion binding"/>
    <property type="evidence" value="ECO:0007669"/>
    <property type="project" value="InterPro"/>
</dbReference>
<evidence type="ECO:0000256" key="5">
    <source>
        <dbReference type="ARBA" id="ARBA00023163"/>
    </source>
</evidence>
<keyword evidence="10" id="KW-1185">Reference proteome</keyword>
<proteinExistence type="predicted"/>
<feature type="region of interest" description="Disordered" evidence="7">
    <location>
        <begin position="93"/>
        <end position="163"/>
    </location>
</feature>
<dbReference type="PANTHER" id="PTHR47171">
    <property type="entry name" value="FARA-RELATED"/>
    <property type="match status" value="1"/>
</dbReference>
<name>A0AA38RCT8_9PEZI</name>
<dbReference type="CDD" id="cd00067">
    <property type="entry name" value="GAL4"/>
    <property type="match status" value="1"/>
</dbReference>
<feature type="region of interest" description="Disordered" evidence="7">
    <location>
        <begin position="860"/>
        <end position="946"/>
    </location>
</feature>
<reference evidence="9" key="1">
    <citation type="submission" date="2022-07" db="EMBL/GenBank/DDBJ databases">
        <title>Fungi with potential for degradation of polypropylene.</title>
        <authorList>
            <person name="Gostincar C."/>
        </authorList>
    </citation>
    <scope>NUCLEOTIDE SEQUENCE</scope>
    <source>
        <strain evidence="9">EXF-13287</strain>
    </source>
</reference>
<evidence type="ECO:0000256" key="2">
    <source>
        <dbReference type="ARBA" id="ARBA00022833"/>
    </source>
</evidence>
<dbReference type="AlphaFoldDB" id="A0AA38RCT8"/>
<evidence type="ECO:0000256" key="3">
    <source>
        <dbReference type="ARBA" id="ARBA00023015"/>
    </source>
</evidence>
<keyword evidence="6" id="KW-0539">Nucleus</keyword>
<dbReference type="GO" id="GO:0003677">
    <property type="term" value="F:DNA binding"/>
    <property type="evidence" value="ECO:0007669"/>
    <property type="project" value="UniProtKB-KW"/>
</dbReference>
<dbReference type="Pfam" id="PF04082">
    <property type="entry name" value="Fungal_trans"/>
    <property type="match status" value="1"/>
</dbReference>
<dbReference type="GO" id="GO:0006351">
    <property type="term" value="P:DNA-templated transcription"/>
    <property type="evidence" value="ECO:0007669"/>
    <property type="project" value="InterPro"/>
</dbReference>
<comment type="caution">
    <text evidence="9">The sequence shown here is derived from an EMBL/GenBank/DDBJ whole genome shotgun (WGS) entry which is preliminary data.</text>
</comment>
<dbReference type="GO" id="GO:0000981">
    <property type="term" value="F:DNA-binding transcription factor activity, RNA polymerase II-specific"/>
    <property type="evidence" value="ECO:0007669"/>
    <property type="project" value="InterPro"/>
</dbReference>
<dbReference type="Pfam" id="PF00172">
    <property type="entry name" value="Zn_clus"/>
    <property type="match status" value="1"/>
</dbReference>
<feature type="region of interest" description="Disordered" evidence="7">
    <location>
        <begin position="1"/>
        <end position="52"/>
    </location>
</feature>
<dbReference type="PANTHER" id="PTHR47171:SF3">
    <property type="entry name" value="FARA-RELATED"/>
    <property type="match status" value="1"/>
</dbReference>
<feature type="compositionally biased region" description="Polar residues" evidence="7">
    <location>
        <begin position="141"/>
        <end position="150"/>
    </location>
</feature>
<dbReference type="InterPro" id="IPR036864">
    <property type="entry name" value="Zn2-C6_fun-type_DNA-bd_sf"/>
</dbReference>
<evidence type="ECO:0000256" key="6">
    <source>
        <dbReference type="ARBA" id="ARBA00023242"/>
    </source>
</evidence>
<feature type="compositionally biased region" description="Polar residues" evidence="7">
    <location>
        <begin position="860"/>
        <end position="877"/>
    </location>
</feature>